<protein>
    <submittedName>
        <fullName evidence="1">Uncharacterized protein</fullName>
    </submittedName>
</protein>
<organism evidence="1 2">
    <name type="scientific">Mycolicibacterium arenosum</name>
    <dbReference type="NCBI Taxonomy" id="2952157"/>
    <lineage>
        <taxon>Bacteria</taxon>
        <taxon>Bacillati</taxon>
        <taxon>Actinomycetota</taxon>
        <taxon>Actinomycetes</taxon>
        <taxon>Mycobacteriales</taxon>
        <taxon>Mycobacteriaceae</taxon>
        <taxon>Mycolicibacterium</taxon>
    </lineage>
</organism>
<dbReference type="RefSeq" id="WP_255059998.1">
    <property type="nucleotide sequence ID" value="NZ_JANDBD010000004.1"/>
</dbReference>
<evidence type="ECO:0000313" key="2">
    <source>
        <dbReference type="Proteomes" id="UP001651690"/>
    </source>
</evidence>
<evidence type="ECO:0000313" key="1">
    <source>
        <dbReference type="EMBL" id="MCP9272776.1"/>
    </source>
</evidence>
<comment type="caution">
    <text evidence="1">The sequence shown here is derived from an EMBL/GenBank/DDBJ whole genome shotgun (WGS) entry which is preliminary data.</text>
</comment>
<dbReference type="EMBL" id="JANDBD010000004">
    <property type="protein sequence ID" value="MCP9272776.1"/>
    <property type="molecule type" value="Genomic_DNA"/>
</dbReference>
<keyword evidence="2" id="KW-1185">Reference proteome</keyword>
<name>A0ABT1M0V4_9MYCO</name>
<sequence>MIDDADTREFVHHLFGDDADAPPVPRDVTSTPIPLTRERLKRESALVGTVGRYTTGGELVEMWDDDAPLYAAPIESHDTLIGPFVYFDSQIRALGITADELARDFPGIHTMPDPR</sequence>
<proteinExistence type="predicted"/>
<accession>A0ABT1M0V4</accession>
<dbReference type="Proteomes" id="UP001651690">
    <property type="component" value="Unassembled WGS sequence"/>
</dbReference>
<reference evidence="1 2" key="1">
    <citation type="submission" date="2022-06" db="EMBL/GenBank/DDBJ databases">
        <title>Mycolicibacterium sp. CAU 1645 isolated from seawater.</title>
        <authorList>
            <person name="Kim W."/>
        </authorList>
    </citation>
    <scope>NUCLEOTIDE SEQUENCE [LARGE SCALE GENOMIC DNA]</scope>
    <source>
        <strain evidence="1 2">CAU 1645</strain>
    </source>
</reference>
<gene>
    <name evidence="1" type="ORF">NM203_11330</name>
</gene>